<evidence type="ECO:0000313" key="3">
    <source>
        <dbReference type="Proteomes" id="UP000001449"/>
    </source>
</evidence>
<accession>B8C9B2</accession>
<feature type="region of interest" description="Disordered" evidence="1">
    <location>
        <begin position="241"/>
        <end position="261"/>
    </location>
</feature>
<dbReference type="Proteomes" id="UP000001449">
    <property type="component" value="Chromosome 10"/>
</dbReference>
<feature type="region of interest" description="Disordered" evidence="1">
    <location>
        <begin position="17"/>
        <end position="40"/>
    </location>
</feature>
<dbReference type="PaxDb" id="35128-Thaps8376"/>
<gene>
    <name evidence="2" type="ORF">THAPSDRAFT_8376</name>
</gene>
<feature type="compositionally biased region" description="Low complexity" evidence="1">
    <location>
        <begin position="252"/>
        <end position="261"/>
    </location>
</feature>
<name>B8C9B2_THAPS</name>
<organism evidence="2 3">
    <name type="scientific">Thalassiosira pseudonana</name>
    <name type="common">Marine diatom</name>
    <name type="synonym">Cyclotella nana</name>
    <dbReference type="NCBI Taxonomy" id="35128"/>
    <lineage>
        <taxon>Eukaryota</taxon>
        <taxon>Sar</taxon>
        <taxon>Stramenopiles</taxon>
        <taxon>Ochrophyta</taxon>
        <taxon>Bacillariophyta</taxon>
        <taxon>Coscinodiscophyceae</taxon>
        <taxon>Thalassiosirophycidae</taxon>
        <taxon>Thalassiosirales</taxon>
        <taxon>Thalassiosiraceae</taxon>
        <taxon>Thalassiosira</taxon>
    </lineage>
</organism>
<dbReference type="EMBL" id="CM000646">
    <property type="protein sequence ID" value="EED90016.1"/>
    <property type="molecule type" value="Genomic_DNA"/>
</dbReference>
<dbReference type="KEGG" id="tps:THAPSDRAFT_8376"/>
<sequence>MGGANLSLVPTLEIQLPPSYPLDADPSSSDNHEPTPILHNTDCHLTATQQQSLIDELKEMYEPNMNMDVGIMWSERCREEFLDYVEKKSVVVVAETSTTDDATCAASETQANHAVSNATNYEEPQSTSQINLSLIFLSYNHLLLGKSHKKEAQLVSTASKMGLSGVVLYGTPGVVGVFIVSDGGSDSGVQGITTTRDDVSEFAKECGRLGKRAAMLDCELDLCSDGFGSSFLGELTSVNNQNGSSKKKVKCKSQSNNKSSYNKQRGIHKLFCDLLGEDRVIETNKSTQQLAVPKSGLTAFSSCVDFKKALLDHGLDDQLFQRIIGIA</sequence>
<proteinExistence type="predicted"/>
<dbReference type="RefSeq" id="XP_002292820.1">
    <property type="nucleotide sequence ID" value="XM_002292784.1"/>
</dbReference>
<dbReference type="HOGENOM" id="CLU_851233_0_0_1"/>
<keyword evidence="3" id="KW-1185">Reference proteome</keyword>
<dbReference type="GeneID" id="7451089"/>
<evidence type="ECO:0000313" key="2">
    <source>
        <dbReference type="EMBL" id="EED90016.1"/>
    </source>
</evidence>
<dbReference type="InParanoid" id="B8C9B2"/>
<protein>
    <submittedName>
        <fullName evidence="2">Uncharacterized protein</fullName>
    </submittedName>
</protein>
<dbReference type="AlphaFoldDB" id="B8C9B2"/>
<reference evidence="2 3" key="1">
    <citation type="journal article" date="2004" name="Science">
        <title>The genome of the diatom Thalassiosira pseudonana: ecology, evolution, and metabolism.</title>
        <authorList>
            <person name="Armbrust E.V."/>
            <person name="Berges J.A."/>
            <person name="Bowler C."/>
            <person name="Green B.R."/>
            <person name="Martinez D."/>
            <person name="Putnam N.H."/>
            <person name="Zhou S."/>
            <person name="Allen A.E."/>
            <person name="Apt K.E."/>
            <person name="Bechner M."/>
            <person name="Brzezinski M.A."/>
            <person name="Chaal B.K."/>
            <person name="Chiovitti A."/>
            <person name="Davis A.K."/>
            <person name="Demarest M.S."/>
            <person name="Detter J.C."/>
            <person name="Glavina T."/>
            <person name="Goodstein D."/>
            <person name="Hadi M.Z."/>
            <person name="Hellsten U."/>
            <person name="Hildebrand M."/>
            <person name="Jenkins B.D."/>
            <person name="Jurka J."/>
            <person name="Kapitonov V.V."/>
            <person name="Kroger N."/>
            <person name="Lau W.W."/>
            <person name="Lane T.W."/>
            <person name="Larimer F.W."/>
            <person name="Lippmeier J.C."/>
            <person name="Lucas S."/>
            <person name="Medina M."/>
            <person name="Montsant A."/>
            <person name="Obornik M."/>
            <person name="Parker M.S."/>
            <person name="Palenik B."/>
            <person name="Pazour G.J."/>
            <person name="Richardson P.M."/>
            <person name="Rynearson T.A."/>
            <person name="Saito M.A."/>
            <person name="Schwartz D.C."/>
            <person name="Thamatrakoln K."/>
            <person name="Valentin K."/>
            <person name="Vardi A."/>
            <person name="Wilkerson F.P."/>
            <person name="Rokhsar D.S."/>
        </authorList>
    </citation>
    <scope>NUCLEOTIDE SEQUENCE [LARGE SCALE GENOMIC DNA]</scope>
    <source>
        <strain evidence="2 3">CCMP1335</strain>
    </source>
</reference>
<reference evidence="2 3" key="2">
    <citation type="journal article" date="2008" name="Nature">
        <title>The Phaeodactylum genome reveals the evolutionary history of diatom genomes.</title>
        <authorList>
            <person name="Bowler C."/>
            <person name="Allen A.E."/>
            <person name="Badger J.H."/>
            <person name="Grimwood J."/>
            <person name="Jabbari K."/>
            <person name="Kuo A."/>
            <person name="Maheswari U."/>
            <person name="Martens C."/>
            <person name="Maumus F."/>
            <person name="Otillar R.P."/>
            <person name="Rayko E."/>
            <person name="Salamov A."/>
            <person name="Vandepoele K."/>
            <person name="Beszteri B."/>
            <person name="Gruber A."/>
            <person name="Heijde M."/>
            <person name="Katinka M."/>
            <person name="Mock T."/>
            <person name="Valentin K."/>
            <person name="Verret F."/>
            <person name="Berges J.A."/>
            <person name="Brownlee C."/>
            <person name="Cadoret J.P."/>
            <person name="Chiovitti A."/>
            <person name="Choi C.J."/>
            <person name="Coesel S."/>
            <person name="De Martino A."/>
            <person name="Detter J.C."/>
            <person name="Durkin C."/>
            <person name="Falciatore A."/>
            <person name="Fournet J."/>
            <person name="Haruta M."/>
            <person name="Huysman M.J."/>
            <person name="Jenkins B.D."/>
            <person name="Jiroutova K."/>
            <person name="Jorgensen R.E."/>
            <person name="Joubert Y."/>
            <person name="Kaplan A."/>
            <person name="Kroger N."/>
            <person name="Kroth P.G."/>
            <person name="La Roche J."/>
            <person name="Lindquist E."/>
            <person name="Lommer M."/>
            <person name="Martin-Jezequel V."/>
            <person name="Lopez P.J."/>
            <person name="Lucas S."/>
            <person name="Mangogna M."/>
            <person name="McGinnis K."/>
            <person name="Medlin L.K."/>
            <person name="Montsant A."/>
            <person name="Oudot-Le Secq M.P."/>
            <person name="Napoli C."/>
            <person name="Obornik M."/>
            <person name="Parker M.S."/>
            <person name="Petit J.L."/>
            <person name="Porcel B.M."/>
            <person name="Poulsen N."/>
            <person name="Robison M."/>
            <person name="Rychlewski L."/>
            <person name="Rynearson T.A."/>
            <person name="Schmutz J."/>
            <person name="Shapiro H."/>
            <person name="Siaut M."/>
            <person name="Stanley M."/>
            <person name="Sussman M.R."/>
            <person name="Taylor A.R."/>
            <person name="Vardi A."/>
            <person name="von Dassow P."/>
            <person name="Vyverman W."/>
            <person name="Willis A."/>
            <person name="Wyrwicz L.S."/>
            <person name="Rokhsar D.S."/>
            <person name="Weissenbach J."/>
            <person name="Armbrust E.V."/>
            <person name="Green B.R."/>
            <person name="Van de Peer Y."/>
            <person name="Grigoriev I.V."/>
        </authorList>
    </citation>
    <scope>NUCLEOTIDE SEQUENCE [LARGE SCALE GENOMIC DNA]</scope>
    <source>
        <strain evidence="2 3">CCMP1335</strain>
    </source>
</reference>
<evidence type="ECO:0000256" key="1">
    <source>
        <dbReference type="SAM" id="MobiDB-lite"/>
    </source>
</evidence>